<evidence type="ECO:0000313" key="7">
    <source>
        <dbReference type="Proteomes" id="UP000236752"/>
    </source>
</evidence>
<dbReference type="InterPro" id="IPR014027">
    <property type="entry name" value="UDP-Glc/GDP-Man_DH_C"/>
</dbReference>
<dbReference type="Pfam" id="PF00984">
    <property type="entry name" value="UDPG_MGDP_dh"/>
    <property type="match status" value="1"/>
</dbReference>
<reference evidence="6 7" key="1">
    <citation type="submission" date="2016-10" db="EMBL/GenBank/DDBJ databases">
        <authorList>
            <person name="de Groot N.N."/>
        </authorList>
    </citation>
    <scope>NUCLEOTIDE SEQUENCE [LARGE SCALE GENOMIC DNA]</scope>
    <source>
        <strain evidence="6 7">DSM 26915</strain>
    </source>
</reference>
<dbReference type="InterPro" id="IPR036220">
    <property type="entry name" value="UDP-Glc/GDP-Man_DH_C_sf"/>
</dbReference>
<gene>
    <name evidence="6" type="ORF">SAMN04488045_1840</name>
</gene>
<accession>A0A1H5XDU1</accession>
<comment type="similarity">
    <text evidence="1 4">Belongs to the UDP-glucose/GDP-mannose dehydrogenase family.</text>
</comment>
<dbReference type="OrthoDB" id="9803238at2"/>
<dbReference type="SUPFAM" id="SSF48179">
    <property type="entry name" value="6-phosphogluconate dehydrogenase C-terminal domain-like"/>
    <property type="match status" value="1"/>
</dbReference>
<dbReference type="SMART" id="SM00984">
    <property type="entry name" value="UDPG_MGDP_dh_C"/>
    <property type="match status" value="1"/>
</dbReference>
<dbReference type="InterPro" id="IPR008927">
    <property type="entry name" value="6-PGluconate_DH-like_C_sf"/>
</dbReference>
<evidence type="ECO:0000256" key="1">
    <source>
        <dbReference type="ARBA" id="ARBA00006601"/>
    </source>
</evidence>
<dbReference type="NCBIfam" id="NF011729">
    <property type="entry name" value="PRK15182.1"/>
    <property type="match status" value="1"/>
</dbReference>
<feature type="domain" description="UDP-glucose/GDP-mannose dehydrogenase C-terminal" evidence="5">
    <location>
        <begin position="317"/>
        <end position="417"/>
    </location>
</feature>
<organism evidence="6 7">
    <name type="scientific">Thalassococcus halodurans</name>
    <dbReference type="NCBI Taxonomy" id="373675"/>
    <lineage>
        <taxon>Bacteria</taxon>
        <taxon>Pseudomonadati</taxon>
        <taxon>Pseudomonadota</taxon>
        <taxon>Alphaproteobacteria</taxon>
        <taxon>Rhodobacterales</taxon>
        <taxon>Roseobacteraceae</taxon>
        <taxon>Thalassococcus</taxon>
    </lineage>
</organism>
<dbReference type="Gene3D" id="3.40.50.720">
    <property type="entry name" value="NAD(P)-binding Rossmann-like Domain"/>
    <property type="match status" value="2"/>
</dbReference>
<sequence length="424" mass="46524">MTYNMKTIAVIGLGYVGLPLAVEFGKSRPVIGFDINEARIEALRAQRDATQEVPADELAAAEHLSFTTDPADLAAASIYIVTVPTPIDAHKRPDLTPLIKASETLGRVLKRGDIVIYESTVYPGATEEDCVPVLERISGLTFNVDFFAGYSPERINPGDKLHRLPDIRKVTSGSTPDIAEEVDQLYASIITAGTYKAESVRVAEAAKVIENTQRDLNIALVNELAIIFNKMGIDTDAVLKAAGTKWNFLPFRPGLVGGHCIGVDPYYLTHKAEAMGYHPQVILAGRRINDGMGTYVAGQLVKAMLKRRIQVEGARVLVLGLTFKEDCPDIRNTRVVDVIRELQDYGIQVDVHDPWANADEARHEYELDLVQPPQAGGYDGIILAVAHDQFKALGADIMRGLGKADHVLYDLKNVLEKQESDLRL</sequence>
<dbReference type="GO" id="GO:0051287">
    <property type="term" value="F:NAD binding"/>
    <property type="evidence" value="ECO:0007669"/>
    <property type="project" value="InterPro"/>
</dbReference>
<dbReference type="AlphaFoldDB" id="A0A1H5XDU1"/>
<dbReference type="Pfam" id="PF03720">
    <property type="entry name" value="UDPG_MGDP_dh_C"/>
    <property type="match status" value="1"/>
</dbReference>
<evidence type="ECO:0000256" key="3">
    <source>
        <dbReference type="ARBA" id="ARBA00023027"/>
    </source>
</evidence>
<evidence type="ECO:0000256" key="2">
    <source>
        <dbReference type="ARBA" id="ARBA00023002"/>
    </source>
</evidence>
<dbReference type="Pfam" id="PF03721">
    <property type="entry name" value="UDPG_MGDP_dh_N"/>
    <property type="match status" value="1"/>
</dbReference>
<evidence type="ECO:0000313" key="6">
    <source>
        <dbReference type="EMBL" id="SEG09889.1"/>
    </source>
</evidence>
<dbReference type="NCBIfam" id="TIGR03026">
    <property type="entry name" value="NDP-sugDHase"/>
    <property type="match status" value="1"/>
</dbReference>
<dbReference type="PIRSF" id="PIRSF000124">
    <property type="entry name" value="UDPglc_GDPman_dh"/>
    <property type="match status" value="1"/>
</dbReference>
<dbReference type="GO" id="GO:0016616">
    <property type="term" value="F:oxidoreductase activity, acting on the CH-OH group of donors, NAD or NADP as acceptor"/>
    <property type="evidence" value="ECO:0007669"/>
    <property type="project" value="InterPro"/>
</dbReference>
<dbReference type="GO" id="GO:0016628">
    <property type="term" value="F:oxidoreductase activity, acting on the CH-CH group of donors, NAD or NADP as acceptor"/>
    <property type="evidence" value="ECO:0007669"/>
    <property type="project" value="InterPro"/>
</dbReference>
<evidence type="ECO:0000259" key="5">
    <source>
        <dbReference type="SMART" id="SM00984"/>
    </source>
</evidence>
<dbReference type="InterPro" id="IPR001732">
    <property type="entry name" value="UDP-Glc/GDP-Man_DH_N"/>
</dbReference>
<dbReference type="Proteomes" id="UP000236752">
    <property type="component" value="Unassembled WGS sequence"/>
</dbReference>
<dbReference type="SUPFAM" id="SSF52413">
    <property type="entry name" value="UDP-glucose/GDP-mannose dehydrogenase C-terminal domain"/>
    <property type="match status" value="1"/>
</dbReference>
<evidence type="ECO:0000256" key="4">
    <source>
        <dbReference type="PIRNR" id="PIRNR000124"/>
    </source>
</evidence>
<dbReference type="InterPro" id="IPR017476">
    <property type="entry name" value="UDP-Glc/GDP-Man"/>
</dbReference>
<dbReference type="GO" id="GO:0000271">
    <property type="term" value="P:polysaccharide biosynthetic process"/>
    <property type="evidence" value="ECO:0007669"/>
    <property type="project" value="InterPro"/>
</dbReference>
<keyword evidence="2" id="KW-0560">Oxidoreductase</keyword>
<protein>
    <submittedName>
        <fullName evidence="6">UDP-N-acetyl-D-galactosamine dehydrogenase</fullName>
    </submittedName>
</protein>
<keyword evidence="3" id="KW-0520">NAD</keyword>
<dbReference type="InterPro" id="IPR036291">
    <property type="entry name" value="NAD(P)-bd_dom_sf"/>
</dbReference>
<dbReference type="EMBL" id="FNUZ01000002">
    <property type="protein sequence ID" value="SEG09889.1"/>
    <property type="molecule type" value="Genomic_DNA"/>
</dbReference>
<dbReference type="InterPro" id="IPR014026">
    <property type="entry name" value="UDP-Glc/GDP-Man_DH_dimer"/>
</dbReference>
<dbReference type="SUPFAM" id="SSF51735">
    <property type="entry name" value="NAD(P)-binding Rossmann-fold domains"/>
    <property type="match status" value="1"/>
</dbReference>
<proteinExistence type="inferred from homology"/>
<dbReference type="PANTHER" id="PTHR43491">
    <property type="entry name" value="UDP-N-ACETYL-D-MANNOSAMINE DEHYDROGENASE"/>
    <property type="match status" value="1"/>
</dbReference>
<name>A0A1H5XDU1_9RHOB</name>
<dbReference type="InterPro" id="IPR028359">
    <property type="entry name" value="UDP_ManNAc/GlcNAc_DH"/>
</dbReference>
<dbReference type="PIRSF" id="PIRSF500136">
    <property type="entry name" value="UDP_ManNAc_DH"/>
    <property type="match status" value="1"/>
</dbReference>
<keyword evidence="7" id="KW-1185">Reference proteome</keyword>
<dbReference type="PANTHER" id="PTHR43491:SF2">
    <property type="entry name" value="UDP-N-ACETYL-D-MANNOSAMINE DEHYDROGENASE"/>
    <property type="match status" value="1"/>
</dbReference>